<evidence type="ECO:0000313" key="2">
    <source>
        <dbReference type="EMBL" id="CAG6632001.1"/>
    </source>
</evidence>
<proteinExistence type="predicted"/>
<dbReference type="AlphaFoldDB" id="A0A8D8QHJ8"/>
<reference evidence="2" key="1">
    <citation type="submission" date="2021-05" db="EMBL/GenBank/DDBJ databases">
        <authorList>
            <person name="Alioto T."/>
            <person name="Alioto T."/>
            <person name="Gomez Garrido J."/>
        </authorList>
    </citation>
    <scope>NUCLEOTIDE SEQUENCE</scope>
</reference>
<dbReference type="EMBL" id="HBUF01078464">
    <property type="protein sequence ID" value="CAG6632004.1"/>
    <property type="molecule type" value="Transcribed_RNA"/>
</dbReference>
<feature type="compositionally biased region" description="Polar residues" evidence="1">
    <location>
        <begin position="32"/>
        <end position="53"/>
    </location>
</feature>
<feature type="region of interest" description="Disordered" evidence="1">
    <location>
        <begin position="25"/>
        <end position="53"/>
    </location>
</feature>
<accession>A0A8D8QHJ8</accession>
<protein>
    <submittedName>
        <fullName evidence="2">Uncharacterized protein</fullName>
    </submittedName>
</protein>
<sequence>MLQGGAIWWESWLLSFHPISRIKTKPIPGKSSEAQAKHGSSQSRRTSSLQDSTTSVGIVPSFCSQHEDLPYFGGSDAMYFSQQCFLSLPVTNSVSVVILPSYNKLYSYNFPKLTTPVLLPC</sequence>
<name>A0A8D8QHJ8_9HEMI</name>
<evidence type="ECO:0000256" key="1">
    <source>
        <dbReference type="SAM" id="MobiDB-lite"/>
    </source>
</evidence>
<organism evidence="2">
    <name type="scientific">Cacopsylla melanoneura</name>
    <dbReference type="NCBI Taxonomy" id="428564"/>
    <lineage>
        <taxon>Eukaryota</taxon>
        <taxon>Metazoa</taxon>
        <taxon>Ecdysozoa</taxon>
        <taxon>Arthropoda</taxon>
        <taxon>Hexapoda</taxon>
        <taxon>Insecta</taxon>
        <taxon>Pterygota</taxon>
        <taxon>Neoptera</taxon>
        <taxon>Paraneoptera</taxon>
        <taxon>Hemiptera</taxon>
        <taxon>Sternorrhyncha</taxon>
        <taxon>Psylloidea</taxon>
        <taxon>Psyllidae</taxon>
        <taxon>Psyllinae</taxon>
        <taxon>Cacopsylla</taxon>
    </lineage>
</organism>
<dbReference type="EMBL" id="HBUF01078463">
    <property type="protein sequence ID" value="CAG6632001.1"/>
    <property type="molecule type" value="Transcribed_RNA"/>
</dbReference>